<name>A0A151JCK6_9HYME</name>
<evidence type="ECO:0000313" key="3">
    <source>
        <dbReference type="Proteomes" id="UP000078492"/>
    </source>
</evidence>
<keyword evidence="3" id="KW-1185">Reference proteome</keyword>
<dbReference type="EMBL" id="KQ979070">
    <property type="protein sequence ID" value="KYN23123.1"/>
    <property type="molecule type" value="Genomic_DNA"/>
</dbReference>
<sequence>SWILRTFWVGYRRDLEVTDLYTPLKERANVEDVDVEDMNGVNTDKLFEALEVEFEDKVDQNYSKQNLEVEFEDKVDQKSSNDTECFIRLDDGNMDHAEKLVQPSEMEALDIRTNHCIICCYYTTGDALVICTHCMAYPSNYGKISLRNISDEGMYLVRTHQEWSYCTQGAECSICEEPMYTVFPQHVSTLYTLKKLLSAPCKSECFAWLQRCDECIERLEELCRAKRPRLTVGHRQSVVARIHYTAVLNLSGIAFPMTLKDIPKFERLNAVSINHTTTNDISYLTRRRRYYGDIGGYLCNICIICSICCYYVLLLFFFTYYCSFM</sequence>
<organism evidence="2 3">
    <name type="scientific">Trachymyrmex cornetzi</name>
    <dbReference type="NCBI Taxonomy" id="471704"/>
    <lineage>
        <taxon>Eukaryota</taxon>
        <taxon>Metazoa</taxon>
        <taxon>Ecdysozoa</taxon>
        <taxon>Arthropoda</taxon>
        <taxon>Hexapoda</taxon>
        <taxon>Insecta</taxon>
        <taxon>Pterygota</taxon>
        <taxon>Neoptera</taxon>
        <taxon>Endopterygota</taxon>
        <taxon>Hymenoptera</taxon>
        <taxon>Apocrita</taxon>
        <taxon>Aculeata</taxon>
        <taxon>Formicoidea</taxon>
        <taxon>Formicidae</taxon>
        <taxon>Myrmicinae</taxon>
        <taxon>Trachymyrmex</taxon>
    </lineage>
</organism>
<accession>A0A151JCK6</accession>
<gene>
    <name evidence="2" type="ORF">ALC57_04464</name>
</gene>
<dbReference type="AlphaFoldDB" id="A0A151JCK6"/>
<feature type="transmembrane region" description="Helical" evidence="1">
    <location>
        <begin position="297"/>
        <end position="321"/>
    </location>
</feature>
<keyword evidence="1" id="KW-0812">Transmembrane</keyword>
<feature type="non-terminal residue" evidence="2">
    <location>
        <position position="1"/>
    </location>
</feature>
<protein>
    <submittedName>
        <fullName evidence="2">Uncharacterized protein</fullName>
    </submittedName>
</protein>
<reference evidence="2 3" key="1">
    <citation type="submission" date="2015-09" db="EMBL/GenBank/DDBJ databases">
        <title>Trachymyrmex cornetzi WGS genome.</title>
        <authorList>
            <person name="Nygaard S."/>
            <person name="Hu H."/>
            <person name="Boomsma J."/>
            <person name="Zhang G."/>
        </authorList>
    </citation>
    <scope>NUCLEOTIDE SEQUENCE [LARGE SCALE GENOMIC DNA]</scope>
    <source>
        <strain evidence="2">Tcor2-1</strain>
        <tissue evidence="2">Whole body</tissue>
    </source>
</reference>
<dbReference type="Proteomes" id="UP000078492">
    <property type="component" value="Unassembled WGS sequence"/>
</dbReference>
<evidence type="ECO:0000313" key="2">
    <source>
        <dbReference type="EMBL" id="KYN23123.1"/>
    </source>
</evidence>
<evidence type="ECO:0000256" key="1">
    <source>
        <dbReference type="SAM" id="Phobius"/>
    </source>
</evidence>
<proteinExistence type="predicted"/>
<keyword evidence="1" id="KW-1133">Transmembrane helix</keyword>
<keyword evidence="1" id="KW-0472">Membrane</keyword>